<evidence type="ECO:0000313" key="2">
    <source>
        <dbReference type="EMBL" id="GAH64433.1"/>
    </source>
</evidence>
<gene>
    <name evidence="2" type="ORF">S03H2_52233</name>
</gene>
<keyword evidence="1" id="KW-0472">Membrane</keyword>
<proteinExistence type="predicted"/>
<dbReference type="Gene3D" id="2.60.40.10">
    <property type="entry name" value="Immunoglobulins"/>
    <property type="match status" value="1"/>
</dbReference>
<protein>
    <recommendedName>
        <fullName evidence="3">Abnormal spindle-like microcephaly-associated protein ASH domain-containing protein</fullName>
    </recommendedName>
</protein>
<comment type="caution">
    <text evidence="2">The sequence shown here is derived from an EMBL/GenBank/DDBJ whole genome shotgun (WGS) entry which is preliminary data.</text>
</comment>
<dbReference type="AlphaFoldDB" id="X1J3S6"/>
<accession>X1J3S6</accession>
<organism evidence="2">
    <name type="scientific">marine sediment metagenome</name>
    <dbReference type="NCBI Taxonomy" id="412755"/>
    <lineage>
        <taxon>unclassified sequences</taxon>
        <taxon>metagenomes</taxon>
        <taxon>ecological metagenomes</taxon>
    </lineage>
</organism>
<feature type="transmembrane region" description="Helical" evidence="1">
    <location>
        <begin position="12"/>
        <end position="31"/>
    </location>
</feature>
<evidence type="ECO:0000256" key="1">
    <source>
        <dbReference type="SAM" id="Phobius"/>
    </source>
</evidence>
<sequence length="236" mass="25209">MRFDKKNYINGNFGKAVILAFFIIIFTSFFLPTIQADVISLNPGGSEEFAVTTDRYIEGFFFGEIVCVPHTCASLGYNCDSWDDGCGGTVDCGPCGSGYTCTAGICVADVTPNGNGVAPPVANIALNPTEFNIDMEINTNVKRVIKVTNLGTSTITIGVSQSNLDNKVILGNTSLTISAGQTVELDVIFVAPEEPGIYTGKIIIGGKVVLVTLNVKTRLLLFDSNIVVLNEDYKVK</sequence>
<dbReference type="InterPro" id="IPR013783">
    <property type="entry name" value="Ig-like_fold"/>
</dbReference>
<evidence type="ECO:0008006" key="3">
    <source>
        <dbReference type="Google" id="ProtNLM"/>
    </source>
</evidence>
<keyword evidence="1" id="KW-0812">Transmembrane</keyword>
<dbReference type="EMBL" id="BARU01033178">
    <property type="protein sequence ID" value="GAH64433.1"/>
    <property type="molecule type" value="Genomic_DNA"/>
</dbReference>
<name>X1J3S6_9ZZZZ</name>
<keyword evidence="1" id="KW-1133">Transmembrane helix</keyword>
<reference evidence="2" key="1">
    <citation type="journal article" date="2014" name="Front. Microbiol.">
        <title>High frequency of phylogenetically diverse reductive dehalogenase-homologous genes in deep subseafloor sedimentary metagenomes.</title>
        <authorList>
            <person name="Kawai M."/>
            <person name="Futagami T."/>
            <person name="Toyoda A."/>
            <person name="Takaki Y."/>
            <person name="Nishi S."/>
            <person name="Hori S."/>
            <person name="Arai W."/>
            <person name="Tsubouchi T."/>
            <person name="Morono Y."/>
            <person name="Uchiyama I."/>
            <person name="Ito T."/>
            <person name="Fujiyama A."/>
            <person name="Inagaki F."/>
            <person name="Takami H."/>
        </authorList>
    </citation>
    <scope>NUCLEOTIDE SEQUENCE</scope>
    <source>
        <strain evidence="2">Expedition CK06-06</strain>
    </source>
</reference>
<feature type="non-terminal residue" evidence="2">
    <location>
        <position position="236"/>
    </location>
</feature>